<sequence>MMIVPEIISTIFRIYLSKPAIYQRFFKYIYRNSKYINDSTRNIDLPTKMSIPFLYKKRLSQNGTTSLSIPETSQ</sequence>
<accession>A0ABD6TJ14</accession>
<dbReference type="Proteomes" id="UP000225062">
    <property type="component" value="Unassembled WGS sequence"/>
</dbReference>
<reference evidence="1 2" key="1">
    <citation type="submission" date="2017-09" db="EMBL/GenBank/DDBJ databases">
        <title>Large-scale bioinformatics analysis of Bacillus genomes uncovers conserved roles of natural products in bacterial physiology.</title>
        <authorList>
            <consortium name="Agbiome Team Llc"/>
            <person name="Bleich R.M."/>
            <person name="Grubbs K.J."/>
            <person name="Santa Maria K.C."/>
            <person name="Allen S.E."/>
            <person name="Farag S."/>
            <person name="Shank E.A."/>
            <person name="Bowers A."/>
        </authorList>
    </citation>
    <scope>NUCLEOTIDE SEQUENCE [LARGE SCALE GENOMIC DNA]</scope>
    <source>
        <strain evidence="1 2">AFS032503</strain>
    </source>
</reference>
<evidence type="ECO:0000313" key="1">
    <source>
        <dbReference type="EMBL" id="PHG16573.1"/>
    </source>
</evidence>
<proteinExistence type="predicted"/>
<evidence type="ECO:0000313" key="2">
    <source>
        <dbReference type="Proteomes" id="UP000225062"/>
    </source>
</evidence>
<comment type="caution">
    <text evidence="1">The sequence shown here is derived from an EMBL/GenBank/DDBJ whole genome shotgun (WGS) entry which is preliminary data.</text>
</comment>
<protein>
    <submittedName>
        <fullName evidence="1">Uncharacterized protein</fullName>
    </submittedName>
</protein>
<gene>
    <name evidence="1" type="ORF">COI74_25365</name>
</gene>
<dbReference type="EMBL" id="NUUI01000071">
    <property type="protein sequence ID" value="PHG16573.1"/>
    <property type="molecule type" value="Genomic_DNA"/>
</dbReference>
<dbReference type="AlphaFoldDB" id="A0ABD6TJ14"/>
<organism evidence="1 2">
    <name type="scientific">Bacillus wiedmannii</name>
    <dbReference type="NCBI Taxonomy" id="1890302"/>
    <lineage>
        <taxon>Bacteria</taxon>
        <taxon>Bacillati</taxon>
        <taxon>Bacillota</taxon>
        <taxon>Bacilli</taxon>
        <taxon>Bacillales</taxon>
        <taxon>Bacillaceae</taxon>
        <taxon>Bacillus</taxon>
        <taxon>Bacillus cereus group</taxon>
    </lineage>
</organism>
<name>A0ABD6TJ14_9BACI</name>